<evidence type="ECO:0000256" key="1">
    <source>
        <dbReference type="SAM" id="Phobius"/>
    </source>
</evidence>
<feature type="transmembrane region" description="Helical" evidence="1">
    <location>
        <begin position="41"/>
        <end position="59"/>
    </location>
</feature>
<keyword evidence="2" id="KW-0732">Signal</keyword>
<sequence>MIIPSITHLHALVVWSATTDVEAGNTSTSDSCDNIHDCRTLFQIVWSCVSVLIACTWVSVHPNVPGPHDSSWKVFLRKIGLMIIALIAPEMLVLWASRQWFAARKLSERYPGWTRTHAFFALMGGFALYDGNECYSALRFRSFAAHLDLIGRISKAEIKDRSHSDGFSKLIAVMQTTWFMVQLLARWIEGLPVTELEVMTLAFAAMNVLIYFFWWDKPQGVGCHVRIVRKSADEHVVDQPGASPQQNVEWMLSTWSWLCGVLGNSLKVVHNFLDQPVKDILLSVLSIPLFIIFAIFDLAQGILPLVQAIFEMIGRGAHDNYQYSTKVSSFERTIELEPKNAQDKFIAYGAAVMFGAIHCAAWTYKFPSTAEGVLWKVCSLLVTCAPMYLALYDIIENTTSKSNLVEVCLSLVYIGTVFLYILARLSLIVQPFVALRDLPPGIFKAVQWTNFIPHI</sequence>
<keyword evidence="1" id="KW-0472">Membrane</keyword>
<dbReference type="PANTHER" id="PTHR35043">
    <property type="entry name" value="TRANSCRIPTION FACTOR DOMAIN-CONTAINING PROTEIN"/>
    <property type="match status" value="1"/>
</dbReference>
<feature type="transmembrane region" description="Helical" evidence="1">
    <location>
        <begin position="196"/>
        <end position="214"/>
    </location>
</feature>
<accession>A0A0D0ATV7</accession>
<proteinExistence type="predicted"/>
<keyword evidence="1" id="KW-0812">Transmembrane</keyword>
<feature type="signal peptide" evidence="2">
    <location>
        <begin position="1"/>
        <end position="23"/>
    </location>
</feature>
<evidence type="ECO:0000313" key="4">
    <source>
        <dbReference type="Proteomes" id="UP000053593"/>
    </source>
</evidence>
<feature type="chain" id="PRO_5002206947" evidence="2">
    <location>
        <begin position="24"/>
        <end position="455"/>
    </location>
</feature>
<evidence type="ECO:0000313" key="3">
    <source>
        <dbReference type="EMBL" id="KIK53925.1"/>
    </source>
</evidence>
<dbReference type="Proteomes" id="UP000053593">
    <property type="component" value="Unassembled WGS sequence"/>
</dbReference>
<name>A0A0D0ATV7_9AGAR</name>
<keyword evidence="4" id="KW-1185">Reference proteome</keyword>
<dbReference type="EMBL" id="KN834822">
    <property type="protein sequence ID" value="KIK53925.1"/>
    <property type="molecule type" value="Genomic_DNA"/>
</dbReference>
<feature type="transmembrane region" description="Helical" evidence="1">
    <location>
        <begin position="373"/>
        <end position="392"/>
    </location>
</feature>
<protein>
    <submittedName>
        <fullName evidence="3">Uncharacterized protein</fullName>
    </submittedName>
</protein>
<dbReference type="PANTHER" id="PTHR35043:SF7">
    <property type="entry name" value="TRANSCRIPTION FACTOR DOMAIN-CONTAINING PROTEIN"/>
    <property type="match status" value="1"/>
</dbReference>
<feature type="transmembrane region" description="Helical" evidence="1">
    <location>
        <begin position="404"/>
        <end position="423"/>
    </location>
</feature>
<feature type="transmembrane region" description="Helical" evidence="1">
    <location>
        <begin position="79"/>
        <end position="97"/>
    </location>
</feature>
<dbReference type="OrthoDB" id="9451547at2759"/>
<feature type="transmembrane region" description="Helical" evidence="1">
    <location>
        <begin position="280"/>
        <end position="306"/>
    </location>
</feature>
<gene>
    <name evidence="3" type="ORF">GYMLUDRAFT_178157</name>
</gene>
<reference evidence="3 4" key="1">
    <citation type="submission" date="2014-04" db="EMBL/GenBank/DDBJ databases">
        <title>Evolutionary Origins and Diversification of the Mycorrhizal Mutualists.</title>
        <authorList>
            <consortium name="DOE Joint Genome Institute"/>
            <consortium name="Mycorrhizal Genomics Consortium"/>
            <person name="Kohler A."/>
            <person name="Kuo A."/>
            <person name="Nagy L.G."/>
            <person name="Floudas D."/>
            <person name="Copeland A."/>
            <person name="Barry K.W."/>
            <person name="Cichocki N."/>
            <person name="Veneault-Fourrey C."/>
            <person name="LaButti K."/>
            <person name="Lindquist E.A."/>
            <person name="Lipzen A."/>
            <person name="Lundell T."/>
            <person name="Morin E."/>
            <person name="Murat C."/>
            <person name="Riley R."/>
            <person name="Ohm R."/>
            <person name="Sun H."/>
            <person name="Tunlid A."/>
            <person name="Henrissat B."/>
            <person name="Grigoriev I.V."/>
            <person name="Hibbett D.S."/>
            <person name="Martin F."/>
        </authorList>
    </citation>
    <scope>NUCLEOTIDE SEQUENCE [LARGE SCALE GENOMIC DNA]</scope>
    <source>
        <strain evidence="3 4">FD-317 M1</strain>
    </source>
</reference>
<keyword evidence="1" id="KW-1133">Transmembrane helix</keyword>
<organism evidence="3 4">
    <name type="scientific">Collybiopsis luxurians FD-317 M1</name>
    <dbReference type="NCBI Taxonomy" id="944289"/>
    <lineage>
        <taxon>Eukaryota</taxon>
        <taxon>Fungi</taxon>
        <taxon>Dikarya</taxon>
        <taxon>Basidiomycota</taxon>
        <taxon>Agaricomycotina</taxon>
        <taxon>Agaricomycetes</taxon>
        <taxon>Agaricomycetidae</taxon>
        <taxon>Agaricales</taxon>
        <taxon>Marasmiineae</taxon>
        <taxon>Omphalotaceae</taxon>
        <taxon>Collybiopsis</taxon>
        <taxon>Collybiopsis luxurians</taxon>
    </lineage>
</organism>
<dbReference type="HOGENOM" id="CLU_022883_6_1_1"/>
<feature type="transmembrane region" description="Helical" evidence="1">
    <location>
        <begin position="345"/>
        <end position="367"/>
    </location>
</feature>
<evidence type="ECO:0000256" key="2">
    <source>
        <dbReference type="SAM" id="SignalP"/>
    </source>
</evidence>
<dbReference type="AlphaFoldDB" id="A0A0D0ATV7"/>